<dbReference type="Pfam" id="PF00873">
    <property type="entry name" value="ACR_tran"/>
    <property type="match status" value="1"/>
</dbReference>
<feature type="compositionally biased region" description="Low complexity" evidence="9">
    <location>
        <begin position="1077"/>
        <end position="1088"/>
    </location>
</feature>
<comment type="similarity">
    <text evidence="2">Belongs to the resistance-nodulation-cell division (RND) (TC 2.A.6) family.</text>
</comment>
<dbReference type="SUPFAM" id="SSF82866">
    <property type="entry name" value="Multidrug efflux transporter AcrB transmembrane domain"/>
    <property type="match status" value="2"/>
</dbReference>
<dbReference type="InterPro" id="IPR027463">
    <property type="entry name" value="AcrB_DN_DC_subdom"/>
</dbReference>
<dbReference type="InterPro" id="IPR001036">
    <property type="entry name" value="Acrflvin-R"/>
</dbReference>
<sequence>MIFSISDFFIRRPVFSTVCSIVITIVGAACIFLLPVAQYPEIAPPQVTVQSNYIGANASVVESTVTNILERELNGIEGVKYMKSTSANDGTSSISLTFELERDQDLAAVDVQNRVSSALSRLPGPVQQTGVRVNKESSGFLMAIGLYAENNRYDDLYLSNYADLYITDALKRIKGVANVQIFGERTYAMRLWLDPNRLASRNLTPQDVVNALRRQNLQVGAGQIGQQPAPPNQLYQLAVEAKGRLQDANEFAELVIKTGEDGSLIKLKDVGRAELGAENYGSLLRFDGRRGVGLGISQLTGSNALNVAQAVKQTMAELAPTFPPGIKYQVAYDTTLFIEAGAKEVVTSLLMAVGLVILIIFLFLQNWRSTLIPTIAIPVALIGTFIFVKVLGFNINTLTLFGLTLASGLVVDDAIVIVEDITRRIQEEGEEPVKAAIHSMNDLLGAVIATSLVLIALFVPVAFFPGTTGQLYKQFALTIAFSIVVSTFNAITLTPTLSALLLKKSSARHHWIFAPINWLIDESRKAYAWLLGIITKLRYLVLILFVAALAATYWLFTIVPGGFLPEEDQGVFITIVQGPEGASLNYTEKVLEKAEAILRNQPDVVNIFAVGGFSFSGSTPNNGLIFTTLKPWDERKRPDQSSEAIIGSLFPQLLSIKEATVIPFAPPAIQGLGSFGGFEFQLQDRNNLGFRVMEEVLGKFMARASTYPGTPDNPAPPTLVGLRPNFNGNTPQLTVEVDRIKANALQVSLEDIFSTLQILLGSQYVNDFNQFNRSYRVYVQADTQFRSNPEDINKLYVRSATNEMVPLSNLVTVSQTTAPSVISHYNLFRSVEINGSAAPGVSSGEAIEAMGTVAKQVLPQGFGYEWSGLTLEEIQAGGQSIIVFGFAFILVFLVLAAQYENYVDPFIIMLSVPLAILGALLAIFLRGFANDVYTQIGLVMLIGMASKNSILIVEFANHLKERGMPTVQAAIHASEQRLRPILMTAFSTIIGIFPLAIATGAGAAARQSLGTAVIGGMCVATFLSLLIVPVLFIVVKNIEDLFRKGTQKSAFATAEKPTPTPKAQTLLYYRHGKNSDNDNSPNSDNGNGFHHHDDSQIIEESPKSDRQNSPDQ</sequence>
<keyword evidence="4" id="KW-1003">Cell membrane</keyword>
<feature type="transmembrane region" description="Helical" evidence="10">
    <location>
        <begin position="935"/>
        <end position="956"/>
    </location>
</feature>
<dbReference type="Proteomes" id="UP001576776">
    <property type="component" value="Unassembled WGS sequence"/>
</dbReference>
<evidence type="ECO:0000256" key="5">
    <source>
        <dbReference type="ARBA" id="ARBA00022519"/>
    </source>
</evidence>
<keyword evidence="12" id="KW-1185">Reference proteome</keyword>
<protein>
    <submittedName>
        <fullName evidence="11">Efflux RND transporter permease subunit</fullName>
    </submittedName>
</protein>
<name>A0ABV4YKV7_9CYAN</name>
<dbReference type="PANTHER" id="PTHR32063">
    <property type="match status" value="1"/>
</dbReference>
<dbReference type="Gene3D" id="1.20.1640.10">
    <property type="entry name" value="Multidrug efflux transporter AcrB transmembrane domain"/>
    <property type="match status" value="2"/>
</dbReference>
<evidence type="ECO:0000256" key="10">
    <source>
        <dbReference type="SAM" id="Phobius"/>
    </source>
</evidence>
<dbReference type="Gene3D" id="3.30.70.1430">
    <property type="entry name" value="Multidrug efflux transporter AcrB pore domain"/>
    <property type="match status" value="2"/>
</dbReference>
<reference evidence="11 12" key="1">
    <citation type="submission" date="2024-09" db="EMBL/GenBank/DDBJ databases">
        <title>Floridaenema gen nov. (Aerosakkonemataceae, Aerosakkonematales ord. nov., Cyanobacteria) from benthic tropical and subtropical fresh waters, with the description of four new species.</title>
        <authorList>
            <person name="Moretto J.A."/>
            <person name="Berthold D.E."/>
            <person name="Lefler F.W."/>
            <person name="Huang I.-S."/>
            <person name="Laughinghouse H. IV."/>
        </authorList>
    </citation>
    <scope>NUCLEOTIDE SEQUENCE [LARGE SCALE GENOMIC DNA]</scope>
    <source>
        <strain evidence="11 12">BLCC-F154</strain>
    </source>
</reference>
<dbReference type="SUPFAM" id="SSF82693">
    <property type="entry name" value="Multidrug efflux transporter AcrB pore domain, PN1, PN2, PC1 and PC2 subdomains"/>
    <property type="match status" value="3"/>
</dbReference>
<evidence type="ECO:0000256" key="3">
    <source>
        <dbReference type="ARBA" id="ARBA00022448"/>
    </source>
</evidence>
<feature type="transmembrane region" description="Helical" evidence="10">
    <location>
        <begin position="906"/>
        <end position="929"/>
    </location>
</feature>
<evidence type="ECO:0000256" key="2">
    <source>
        <dbReference type="ARBA" id="ARBA00010942"/>
    </source>
</evidence>
<feature type="region of interest" description="Disordered" evidence="9">
    <location>
        <begin position="1050"/>
        <end position="1112"/>
    </location>
</feature>
<dbReference type="Gene3D" id="3.30.70.1320">
    <property type="entry name" value="Multidrug efflux transporter AcrB pore domain like"/>
    <property type="match status" value="1"/>
</dbReference>
<evidence type="ECO:0000256" key="4">
    <source>
        <dbReference type="ARBA" id="ARBA00022475"/>
    </source>
</evidence>
<feature type="transmembrane region" description="Helical" evidence="10">
    <location>
        <begin position="475"/>
        <end position="502"/>
    </location>
</feature>
<dbReference type="PRINTS" id="PR00702">
    <property type="entry name" value="ACRIFLAVINRP"/>
</dbReference>
<dbReference type="NCBIfam" id="NF000282">
    <property type="entry name" value="RND_permease_1"/>
    <property type="match status" value="1"/>
</dbReference>
<keyword evidence="6 10" id="KW-0812">Transmembrane</keyword>
<feature type="transmembrane region" description="Helical" evidence="10">
    <location>
        <begin position="881"/>
        <end position="899"/>
    </location>
</feature>
<dbReference type="Gene3D" id="3.30.70.1440">
    <property type="entry name" value="Multidrug efflux transporter AcrB pore domain"/>
    <property type="match status" value="1"/>
</dbReference>
<keyword evidence="5" id="KW-0997">Cell inner membrane</keyword>
<comment type="subcellular location">
    <subcellularLocation>
        <location evidence="1">Cell inner membrane</location>
        <topology evidence="1">Multi-pass membrane protein</topology>
    </subcellularLocation>
</comment>
<dbReference type="Gene3D" id="3.30.2090.10">
    <property type="entry name" value="Multidrug efflux transporter AcrB TolC docking domain, DN and DC subdomains"/>
    <property type="match status" value="2"/>
</dbReference>
<feature type="transmembrane region" description="Helical" evidence="10">
    <location>
        <begin position="981"/>
        <end position="1005"/>
    </location>
</feature>
<feature type="transmembrane region" description="Helical" evidence="10">
    <location>
        <begin position="371"/>
        <end position="392"/>
    </location>
</feature>
<accession>A0ABV4YKV7</accession>
<feature type="transmembrane region" description="Helical" evidence="10">
    <location>
        <begin position="1011"/>
        <end position="1035"/>
    </location>
</feature>
<keyword evidence="7 10" id="KW-1133">Transmembrane helix</keyword>
<organism evidence="11 12">
    <name type="scientific">Floridaenema fluviatile BLCC-F154</name>
    <dbReference type="NCBI Taxonomy" id="3153640"/>
    <lineage>
        <taxon>Bacteria</taxon>
        <taxon>Bacillati</taxon>
        <taxon>Cyanobacteriota</taxon>
        <taxon>Cyanophyceae</taxon>
        <taxon>Oscillatoriophycideae</taxon>
        <taxon>Aerosakkonematales</taxon>
        <taxon>Aerosakkonemataceae</taxon>
        <taxon>Floridanema</taxon>
        <taxon>Floridanema fluviatile</taxon>
    </lineage>
</organism>
<dbReference type="SUPFAM" id="SSF82714">
    <property type="entry name" value="Multidrug efflux transporter AcrB TolC docking domain, DN and DC subdomains"/>
    <property type="match status" value="2"/>
</dbReference>
<dbReference type="NCBIfam" id="TIGR00915">
    <property type="entry name" value="2A0602"/>
    <property type="match status" value="1"/>
</dbReference>
<evidence type="ECO:0000256" key="6">
    <source>
        <dbReference type="ARBA" id="ARBA00022692"/>
    </source>
</evidence>
<keyword evidence="3" id="KW-0813">Transport</keyword>
<gene>
    <name evidence="11" type="ORF">ACE1B6_29835</name>
</gene>
<feature type="transmembrane region" description="Helical" evidence="10">
    <location>
        <begin position="537"/>
        <end position="556"/>
    </location>
</feature>
<evidence type="ECO:0000256" key="7">
    <source>
        <dbReference type="ARBA" id="ARBA00022989"/>
    </source>
</evidence>
<feature type="transmembrane region" description="Helical" evidence="10">
    <location>
        <begin position="398"/>
        <end position="418"/>
    </location>
</feature>
<feature type="transmembrane region" description="Helical" evidence="10">
    <location>
        <begin position="345"/>
        <end position="364"/>
    </location>
</feature>
<keyword evidence="8 10" id="KW-0472">Membrane</keyword>
<dbReference type="InterPro" id="IPR004764">
    <property type="entry name" value="MdtF-like"/>
</dbReference>
<feature type="compositionally biased region" description="Basic and acidic residues" evidence="9">
    <location>
        <begin position="1090"/>
        <end position="1112"/>
    </location>
</feature>
<evidence type="ECO:0000256" key="9">
    <source>
        <dbReference type="SAM" id="MobiDB-lite"/>
    </source>
</evidence>
<evidence type="ECO:0000256" key="8">
    <source>
        <dbReference type="ARBA" id="ARBA00023136"/>
    </source>
</evidence>
<feature type="transmembrane region" description="Helical" evidence="10">
    <location>
        <begin position="12"/>
        <end position="34"/>
    </location>
</feature>
<comment type="caution">
    <text evidence="11">The sequence shown here is derived from an EMBL/GenBank/DDBJ whole genome shotgun (WGS) entry which is preliminary data.</text>
</comment>
<evidence type="ECO:0000313" key="11">
    <source>
        <dbReference type="EMBL" id="MFB2939475.1"/>
    </source>
</evidence>
<proteinExistence type="inferred from homology"/>
<feature type="transmembrane region" description="Helical" evidence="10">
    <location>
        <begin position="443"/>
        <end position="463"/>
    </location>
</feature>
<dbReference type="RefSeq" id="WP_413260939.1">
    <property type="nucleotide sequence ID" value="NZ_JBHFNS010000094.1"/>
</dbReference>
<dbReference type="PANTHER" id="PTHR32063:SF11">
    <property type="entry name" value="CATION OR DRUG EFFLUX SYSTEM PROTEIN"/>
    <property type="match status" value="1"/>
</dbReference>
<dbReference type="EMBL" id="JBHFNS010000094">
    <property type="protein sequence ID" value="MFB2939475.1"/>
    <property type="molecule type" value="Genomic_DNA"/>
</dbReference>
<evidence type="ECO:0000313" key="12">
    <source>
        <dbReference type="Proteomes" id="UP001576776"/>
    </source>
</evidence>
<evidence type="ECO:0000256" key="1">
    <source>
        <dbReference type="ARBA" id="ARBA00004429"/>
    </source>
</evidence>